<dbReference type="Proteomes" id="UP000762676">
    <property type="component" value="Unassembled WGS sequence"/>
</dbReference>
<feature type="compositionally biased region" description="Gly residues" evidence="1">
    <location>
        <begin position="8"/>
        <end position="17"/>
    </location>
</feature>
<sequence length="112" mass="11215">MRRWPRTGRGGHGGAQGGKRRAGKMAKEMHTLSSFATQDATGPAGIGSLVSPSVSAASVNASPSIPVSADASAGNIATGEAEENSRPGNITVTSAYSSTTQAEDEVGKQSAN</sequence>
<protein>
    <submittedName>
        <fullName evidence="2">Uncharacterized protein</fullName>
    </submittedName>
</protein>
<feature type="compositionally biased region" description="Polar residues" evidence="1">
    <location>
        <begin position="86"/>
        <end position="101"/>
    </location>
</feature>
<reference evidence="2 3" key="1">
    <citation type="journal article" date="2021" name="Elife">
        <title>Chloroplast acquisition without the gene transfer in kleptoplastic sea slugs, Plakobranchus ocellatus.</title>
        <authorList>
            <person name="Maeda T."/>
            <person name="Takahashi S."/>
            <person name="Yoshida T."/>
            <person name="Shimamura S."/>
            <person name="Takaki Y."/>
            <person name="Nagai Y."/>
            <person name="Toyoda A."/>
            <person name="Suzuki Y."/>
            <person name="Arimoto A."/>
            <person name="Ishii H."/>
            <person name="Satoh N."/>
            <person name="Nishiyama T."/>
            <person name="Hasebe M."/>
            <person name="Maruyama T."/>
            <person name="Minagawa J."/>
            <person name="Obokata J."/>
            <person name="Shigenobu S."/>
        </authorList>
    </citation>
    <scope>NUCLEOTIDE SEQUENCE [LARGE SCALE GENOMIC DNA]</scope>
</reference>
<feature type="region of interest" description="Disordered" evidence="1">
    <location>
        <begin position="1"/>
        <end position="51"/>
    </location>
</feature>
<dbReference type="AlphaFoldDB" id="A0AAV4K0V5"/>
<evidence type="ECO:0000256" key="1">
    <source>
        <dbReference type="SAM" id="MobiDB-lite"/>
    </source>
</evidence>
<evidence type="ECO:0000313" key="2">
    <source>
        <dbReference type="EMBL" id="GFS26817.1"/>
    </source>
</evidence>
<organism evidence="2 3">
    <name type="scientific">Elysia marginata</name>
    <dbReference type="NCBI Taxonomy" id="1093978"/>
    <lineage>
        <taxon>Eukaryota</taxon>
        <taxon>Metazoa</taxon>
        <taxon>Spiralia</taxon>
        <taxon>Lophotrochozoa</taxon>
        <taxon>Mollusca</taxon>
        <taxon>Gastropoda</taxon>
        <taxon>Heterobranchia</taxon>
        <taxon>Euthyneura</taxon>
        <taxon>Panpulmonata</taxon>
        <taxon>Sacoglossa</taxon>
        <taxon>Placobranchoidea</taxon>
        <taxon>Plakobranchidae</taxon>
        <taxon>Elysia</taxon>
    </lineage>
</organism>
<feature type="compositionally biased region" description="Polar residues" evidence="1">
    <location>
        <begin position="31"/>
        <end position="40"/>
    </location>
</feature>
<gene>
    <name evidence="2" type="ORF">ElyMa_001730700</name>
</gene>
<feature type="region of interest" description="Disordered" evidence="1">
    <location>
        <begin position="64"/>
        <end position="112"/>
    </location>
</feature>
<evidence type="ECO:0000313" key="3">
    <source>
        <dbReference type="Proteomes" id="UP000762676"/>
    </source>
</evidence>
<proteinExistence type="predicted"/>
<dbReference type="EMBL" id="BMAT01003505">
    <property type="protein sequence ID" value="GFS26817.1"/>
    <property type="molecule type" value="Genomic_DNA"/>
</dbReference>
<keyword evidence="3" id="KW-1185">Reference proteome</keyword>
<name>A0AAV4K0V5_9GAST</name>
<comment type="caution">
    <text evidence="2">The sequence shown here is derived from an EMBL/GenBank/DDBJ whole genome shotgun (WGS) entry which is preliminary data.</text>
</comment>
<accession>A0AAV4K0V5</accession>